<dbReference type="PANTHER" id="PTHR33327">
    <property type="entry name" value="ENDONUCLEASE"/>
    <property type="match status" value="1"/>
</dbReference>
<dbReference type="OrthoDB" id="6621317at2759"/>
<keyword evidence="3" id="KW-1185">Reference proteome</keyword>
<protein>
    <submittedName>
        <fullName evidence="2">Uncharacterized protein</fullName>
    </submittedName>
</protein>
<organism evidence="2 3">
    <name type="scientific">Trichomalopsis sarcophagae</name>
    <dbReference type="NCBI Taxonomy" id="543379"/>
    <lineage>
        <taxon>Eukaryota</taxon>
        <taxon>Metazoa</taxon>
        <taxon>Ecdysozoa</taxon>
        <taxon>Arthropoda</taxon>
        <taxon>Hexapoda</taxon>
        <taxon>Insecta</taxon>
        <taxon>Pterygota</taxon>
        <taxon>Neoptera</taxon>
        <taxon>Endopterygota</taxon>
        <taxon>Hymenoptera</taxon>
        <taxon>Apocrita</taxon>
        <taxon>Proctotrupomorpha</taxon>
        <taxon>Chalcidoidea</taxon>
        <taxon>Pteromalidae</taxon>
        <taxon>Pteromalinae</taxon>
        <taxon>Trichomalopsis</taxon>
    </lineage>
</organism>
<dbReference type="AlphaFoldDB" id="A0A232EUG3"/>
<proteinExistence type="predicted"/>
<feature type="compositionally biased region" description="Acidic residues" evidence="1">
    <location>
        <begin position="41"/>
        <end position="50"/>
    </location>
</feature>
<gene>
    <name evidence="2" type="ORF">TSAR_006755</name>
</gene>
<dbReference type="PANTHER" id="PTHR33327:SF3">
    <property type="entry name" value="RNA-DIRECTED DNA POLYMERASE"/>
    <property type="match status" value="1"/>
</dbReference>
<reference evidence="2 3" key="1">
    <citation type="journal article" date="2017" name="Curr. Biol.">
        <title>The Evolution of Venom by Co-option of Single-Copy Genes.</title>
        <authorList>
            <person name="Martinson E.O."/>
            <person name="Mrinalini"/>
            <person name="Kelkar Y.D."/>
            <person name="Chang C.H."/>
            <person name="Werren J.H."/>
        </authorList>
    </citation>
    <scope>NUCLEOTIDE SEQUENCE [LARGE SCALE GENOMIC DNA]</scope>
    <source>
        <strain evidence="2 3">Alberta</strain>
        <tissue evidence="2">Whole body</tissue>
    </source>
</reference>
<evidence type="ECO:0000313" key="2">
    <source>
        <dbReference type="EMBL" id="OXU21984.1"/>
    </source>
</evidence>
<feature type="compositionally biased region" description="Polar residues" evidence="1">
    <location>
        <begin position="1"/>
        <end position="15"/>
    </location>
</feature>
<evidence type="ECO:0000256" key="1">
    <source>
        <dbReference type="SAM" id="MobiDB-lite"/>
    </source>
</evidence>
<evidence type="ECO:0000313" key="3">
    <source>
        <dbReference type="Proteomes" id="UP000215335"/>
    </source>
</evidence>
<accession>A0A232EUG3</accession>
<feature type="region of interest" description="Disordered" evidence="1">
    <location>
        <begin position="1"/>
        <end position="88"/>
    </location>
</feature>
<dbReference type="EMBL" id="NNAY01002133">
    <property type="protein sequence ID" value="OXU21984.1"/>
    <property type="molecule type" value="Genomic_DNA"/>
</dbReference>
<name>A0A232EUG3_9HYME</name>
<comment type="caution">
    <text evidence="2">The sequence shown here is derived from an EMBL/GenBank/DDBJ whole genome shotgun (WGS) entry which is preliminary data.</text>
</comment>
<sequence>MNEVQSRSISATETPRPNRGITTRVLRSRAKEFGVSLNTEQSDDKDEVDMTDPAGENGAGGGFGDGSGGTGNNNSAGGAGDSSGNAETGDANLAEIRHVAIRTPPFWKHCPDACLDQETVQDMLDVMRTPPETGKYPYMKARILESYGFTAQKRLQTLFTGLELGTRKLSQLLRHMRTLAGGSIDDEALRVRWLDLMPDNVAKMLRILRNSPLNELVEVADGIVETGPATFAVHPDNRRASLPDRAITSVPVAAHEPRSYDTFEKKWFVGDRNCSA</sequence>
<feature type="compositionally biased region" description="Gly residues" evidence="1">
    <location>
        <begin position="57"/>
        <end position="81"/>
    </location>
</feature>
<dbReference type="Proteomes" id="UP000215335">
    <property type="component" value="Unassembled WGS sequence"/>
</dbReference>